<dbReference type="GO" id="GO:0000156">
    <property type="term" value="F:phosphorelay response regulator activity"/>
    <property type="evidence" value="ECO:0007669"/>
    <property type="project" value="TreeGrafter"/>
</dbReference>
<keyword evidence="5 8" id="KW-0418">Kinase</keyword>
<keyword evidence="4" id="KW-0808">Transferase</keyword>
<proteinExistence type="predicted"/>
<comment type="catalytic activity">
    <reaction evidence="1">
        <text>ATP + protein L-histidine = ADP + protein N-phospho-L-histidine.</text>
        <dbReference type="EC" id="2.7.13.3"/>
    </reaction>
</comment>
<dbReference type="PANTHER" id="PTHR42878:SF15">
    <property type="entry name" value="BACTERIOPHYTOCHROME"/>
    <property type="match status" value="1"/>
</dbReference>
<name>A0A2N9YC00_9GAMM</name>
<evidence type="ECO:0000256" key="2">
    <source>
        <dbReference type="ARBA" id="ARBA00012438"/>
    </source>
</evidence>
<dbReference type="EMBL" id="CP018889">
    <property type="protein sequence ID" value="AUI67959.1"/>
    <property type="molecule type" value="Genomic_DNA"/>
</dbReference>
<dbReference type="AlphaFoldDB" id="A0A2N9YC00"/>
<dbReference type="Pfam" id="PF02518">
    <property type="entry name" value="HATPase_c"/>
    <property type="match status" value="1"/>
</dbReference>
<dbReference type="InterPro" id="IPR050351">
    <property type="entry name" value="BphY/WalK/GraS-like"/>
</dbReference>
<evidence type="ECO:0000256" key="4">
    <source>
        <dbReference type="ARBA" id="ARBA00022679"/>
    </source>
</evidence>
<dbReference type="SMART" id="SM00388">
    <property type="entry name" value="HisKA"/>
    <property type="match status" value="1"/>
</dbReference>
<reference evidence="9" key="1">
    <citation type="submission" date="2016-12" db="EMBL/GenBank/DDBJ databases">
        <title>Complete Genome Sequence of Beggiatoa leptomitiformis D-401.</title>
        <authorList>
            <person name="Fomenkov A."/>
            <person name="Vincze T."/>
            <person name="Grabovich M."/>
            <person name="Anton B.P."/>
            <person name="Dubinina G."/>
            <person name="Orlova M."/>
            <person name="Belousova E."/>
            <person name="Roberts R.J."/>
        </authorList>
    </citation>
    <scope>NUCLEOTIDE SEQUENCE [LARGE SCALE GENOMIC DNA]</scope>
    <source>
        <strain evidence="9">D-401</strain>
    </source>
</reference>
<dbReference type="RefSeq" id="WP_062148218.1">
    <property type="nucleotide sequence ID" value="NZ_CP012373.2"/>
</dbReference>
<dbReference type="InterPro" id="IPR003661">
    <property type="entry name" value="HisK_dim/P_dom"/>
</dbReference>
<keyword evidence="6" id="KW-0175">Coiled coil</keyword>
<dbReference type="GO" id="GO:0007234">
    <property type="term" value="P:osmosensory signaling via phosphorelay pathway"/>
    <property type="evidence" value="ECO:0007669"/>
    <property type="project" value="TreeGrafter"/>
</dbReference>
<dbReference type="InterPro" id="IPR005467">
    <property type="entry name" value="His_kinase_dom"/>
</dbReference>
<evidence type="ECO:0000313" key="9">
    <source>
        <dbReference type="Proteomes" id="UP000234271"/>
    </source>
</evidence>
<dbReference type="GO" id="GO:0000155">
    <property type="term" value="F:phosphorelay sensor kinase activity"/>
    <property type="evidence" value="ECO:0007669"/>
    <property type="project" value="InterPro"/>
</dbReference>
<sequence length="288" mass="32336">MIPSTDRLVKSVETNQLQEEIKRLQQEKTDLEISLETSIQLADLFAQQLLTRSTELEQRNLEVAAFARTVAHDLKNPLGGMMGVITLLQTECIVNQPISNDFVLRLQWLDQGARQLHGIIQDLLLLAGVSQKGKVETYPLDMTNIVRHVIRERLPHLLEEYKGTIELPPQWELASGYAPWVEGIWANYLSNGLKYGGRPPHLILGSDKTANGELRFWVKDNGKGVPAELQERLFTPFTRLPNRNWVEGTGLGLSIVQQIVTKLGGCVGMEDQEIGSLFYFTLPAATLI</sequence>
<evidence type="ECO:0000256" key="5">
    <source>
        <dbReference type="ARBA" id="ARBA00022777"/>
    </source>
</evidence>
<keyword evidence="3" id="KW-0597">Phosphoprotein</keyword>
<dbReference type="PROSITE" id="PS50109">
    <property type="entry name" value="HIS_KIN"/>
    <property type="match status" value="1"/>
</dbReference>
<protein>
    <recommendedName>
        <fullName evidence="2">histidine kinase</fullName>
        <ecNumber evidence="2">2.7.13.3</ecNumber>
    </recommendedName>
</protein>
<evidence type="ECO:0000256" key="3">
    <source>
        <dbReference type="ARBA" id="ARBA00022553"/>
    </source>
</evidence>
<dbReference type="PRINTS" id="PR00344">
    <property type="entry name" value="BCTRLSENSOR"/>
</dbReference>
<dbReference type="Gene3D" id="3.30.565.10">
    <property type="entry name" value="Histidine kinase-like ATPase, C-terminal domain"/>
    <property type="match status" value="1"/>
</dbReference>
<dbReference type="Proteomes" id="UP000234271">
    <property type="component" value="Chromosome"/>
</dbReference>
<dbReference type="EC" id="2.7.13.3" evidence="2"/>
<dbReference type="SMART" id="SM00387">
    <property type="entry name" value="HATPase_c"/>
    <property type="match status" value="1"/>
</dbReference>
<evidence type="ECO:0000256" key="6">
    <source>
        <dbReference type="SAM" id="Coils"/>
    </source>
</evidence>
<dbReference type="InterPro" id="IPR004358">
    <property type="entry name" value="Sig_transdc_His_kin-like_C"/>
</dbReference>
<evidence type="ECO:0000259" key="7">
    <source>
        <dbReference type="PROSITE" id="PS50109"/>
    </source>
</evidence>
<evidence type="ECO:0000313" key="8">
    <source>
        <dbReference type="EMBL" id="AUI67959.1"/>
    </source>
</evidence>
<gene>
    <name evidence="8" type="ORF">BLE401_04085</name>
</gene>
<organism evidence="8 9">
    <name type="scientific">Beggiatoa leptomitoformis</name>
    <dbReference type="NCBI Taxonomy" id="288004"/>
    <lineage>
        <taxon>Bacteria</taxon>
        <taxon>Pseudomonadati</taxon>
        <taxon>Pseudomonadota</taxon>
        <taxon>Gammaproteobacteria</taxon>
        <taxon>Thiotrichales</taxon>
        <taxon>Thiotrichaceae</taxon>
        <taxon>Beggiatoa</taxon>
    </lineage>
</organism>
<dbReference type="InterPro" id="IPR036890">
    <property type="entry name" value="HATPase_C_sf"/>
</dbReference>
<dbReference type="InterPro" id="IPR036097">
    <property type="entry name" value="HisK_dim/P_sf"/>
</dbReference>
<dbReference type="Pfam" id="PF00512">
    <property type="entry name" value="HisKA"/>
    <property type="match status" value="1"/>
</dbReference>
<accession>A0A2N9YC00</accession>
<dbReference type="SUPFAM" id="SSF47384">
    <property type="entry name" value="Homodimeric domain of signal transducing histidine kinase"/>
    <property type="match status" value="1"/>
</dbReference>
<evidence type="ECO:0000256" key="1">
    <source>
        <dbReference type="ARBA" id="ARBA00000085"/>
    </source>
</evidence>
<dbReference type="CDD" id="cd00082">
    <property type="entry name" value="HisKA"/>
    <property type="match status" value="1"/>
</dbReference>
<feature type="domain" description="Histidine kinase" evidence="7">
    <location>
        <begin position="69"/>
        <end position="286"/>
    </location>
</feature>
<dbReference type="Gene3D" id="1.10.287.130">
    <property type="match status" value="1"/>
</dbReference>
<feature type="coiled-coil region" evidence="6">
    <location>
        <begin position="7"/>
        <end position="41"/>
    </location>
</feature>
<keyword evidence="9" id="KW-1185">Reference proteome</keyword>
<dbReference type="OrthoDB" id="1931120at2"/>
<dbReference type="GO" id="GO:0030295">
    <property type="term" value="F:protein kinase activator activity"/>
    <property type="evidence" value="ECO:0007669"/>
    <property type="project" value="TreeGrafter"/>
</dbReference>
<dbReference type="PANTHER" id="PTHR42878">
    <property type="entry name" value="TWO-COMPONENT HISTIDINE KINASE"/>
    <property type="match status" value="1"/>
</dbReference>
<dbReference type="SUPFAM" id="SSF55874">
    <property type="entry name" value="ATPase domain of HSP90 chaperone/DNA topoisomerase II/histidine kinase"/>
    <property type="match status" value="1"/>
</dbReference>
<dbReference type="InterPro" id="IPR003594">
    <property type="entry name" value="HATPase_dom"/>
</dbReference>